<dbReference type="HAMAP" id="MF_01925">
    <property type="entry name" value="P5C_reductase"/>
    <property type="match status" value="1"/>
</dbReference>
<protein>
    <recommendedName>
        <fullName evidence="4 5">Pyrroline-5-carboxylate reductase</fullName>
        <shortName evidence="4">P5C reductase</shortName>
        <shortName evidence="4">P5CR</shortName>
        <ecNumber evidence="4 5">1.5.1.2</ecNumber>
    </recommendedName>
    <alternativeName>
        <fullName evidence="4">PCA reductase</fullName>
    </alternativeName>
</protein>
<keyword evidence="2 4" id="KW-0521">NADP</keyword>
<feature type="binding site" evidence="6">
    <location>
        <begin position="66"/>
        <end position="69"/>
    </location>
    <ligand>
        <name>NADP(+)</name>
        <dbReference type="ChEBI" id="CHEBI:58349"/>
    </ligand>
</feature>
<dbReference type="InterPro" id="IPR029036">
    <property type="entry name" value="P5CR_dimer"/>
</dbReference>
<dbReference type="InterPro" id="IPR028939">
    <property type="entry name" value="P5C_Rdtase_cat_N"/>
</dbReference>
<keyword evidence="4 7" id="KW-0028">Amino-acid biosynthesis</keyword>
<dbReference type="UniPathway" id="UPA00098">
    <property type="reaction ID" value="UER00361"/>
</dbReference>
<dbReference type="OrthoDB" id="9805754at2"/>
<dbReference type="InterPro" id="IPR053790">
    <property type="entry name" value="P5CR-like_CS"/>
</dbReference>
<evidence type="ECO:0000256" key="7">
    <source>
        <dbReference type="RuleBase" id="RU003903"/>
    </source>
</evidence>
<evidence type="ECO:0000256" key="4">
    <source>
        <dbReference type="HAMAP-Rule" id="MF_01925"/>
    </source>
</evidence>
<dbReference type="InterPro" id="IPR000304">
    <property type="entry name" value="Pyrroline-COOH_reductase"/>
</dbReference>
<comment type="catalytic activity">
    <reaction evidence="4">
        <text>L-proline + NAD(+) = (S)-1-pyrroline-5-carboxylate + NADH + 2 H(+)</text>
        <dbReference type="Rhea" id="RHEA:14105"/>
        <dbReference type="ChEBI" id="CHEBI:15378"/>
        <dbReference type="ChEBI" id="CHEBI:17388"/>
        <dbReference type="ChEBI" id="CHEBI:57540"/>
        <dbReference type="ChEBI" id="CHEBI:57945"/>
        <dbReference type="ChEBI" id="CHEBI:60039"/>
        <dbReference type="EC" id="1.5.1.2"/>
    </reaction>
</comment>
<comment type="similarity">
    <text evidence="1 4 7">Belongs to the pyrroline-5-carboxylate reductase family.</text>
</comment>
<sequence>MTTFMGGGNMATAIIRGLLRDGLPAARIQVIDPDEATRQRVQQELGVQGHESPSASQRSSGIVVWAIKPQYMAQAATAARAAWNDPLHISVAAGVTCGTLSDWLSTPRVVRTMPNTPALVGQGMTGLYAPPAVSMPDRLLAQAMASAIGAHAWVDKESDLDVVTAISGSGPAYVFYFLEAMEAYGAQAGLAPALARKLALETFAGAAALARHRDGQALADLRQMVTSKGGTTQAAIEVLEDRHVGADFQAAMRAAQARARELGGN</sequence>
<dbReference type="GO" id="GO:0004735">
    <property type="term" value="F:pyrroline-5-carboxylate reductase activity"/>
    <property type="evidence" value="ECO:0007669"/>
    <property type="project" value="UniProtKB-UniRule"/>
</dbReference>
<dbReference type="InterPro" id="IPR036291">
    <property type="entry name" value="NAD(P)-bd_dom_sf"/>
</dbReference>
<dbReference type="SUPFAM" id="SSF48179">
    <property type="entry name" value="6-phosphogluconate dehydrogenase C-terminal domain-like"/>
    <property type="match status" value="1"/>
</dbReference>
<feature type="domain" description="Pyrroline-5-carboxylate reductase catalytic N-terminal" evidence="8">
    <location>
        <begin position="4"/>
        <end position="94"/>
    </location>
</feature>
<evidence type="ECO:0000256" key="1">
    <source>
        <dbReference type="ARBA" id="ARBA00005525"/>
    </source>
</evidence>
<evidence type="ECO:0000313" key="10">
    <source>
        <dbReference type="EMBL" id="RXN91676.1"/>
    </source>
</evidence>
<evidence type="ECO:0000256" key="5">
    <source>
        <dbReference type="NCBIfam" id="TIGR00112"/>
    </source>
</evidence>
<dbReference type="SUPFAM" id="SSF51735">
    <property type="entry name" value="NAD(P)-binding Rossmann-fold domains"/>
    <property type="match status" value="1"/>
</dbReference>
<evidence type="ECO:0000256" key="2">
    <source>
        <dbReference type="ARBA" id="ARBA00022857"/>
    </source>
</evidence>
<dbReference type="NCBIfam" id="TIGR00112">
    <property type="entry name" value="proC"/>
    <property type="match status" value="1"/>
</dbReference>
<keyword evidence="11" id="KW-1185">Reference proteome</keyword>
<evidence type="ECO:0000313" key="11">
    <source>
        <dbReference type="Proteomes" id="UP000290849"/>
    </source>
</evidence>
<dbReference type="Proteomes" id="UP000290849">
    <property type="component" value="Unassembled WGS sequence"/>
</dbReference>
<proteinExistence type="inferred from homology"/>
<dbReference type="Gene3D" id="1.10.3730.10">
    <property type="entry name" value="ProC C-terminal domain-like"/>
    <property type="match status" value="1"/>
</dbReference>
<dbReference type="Pfam" id="PF14748">
    <property type="entry name" value="P5CR_dimer"/>
    <property type="match status" value="1"/>
</dbReference>
<evidence type="ECO:0000256" key="6">
    <source>
        <dbReference type="PIRSR" id="PIRSR000193-1"/>
    </source>
</evidence>
<keyword evidence="3 4" id="KW-0560">Oxidoreductase</keyword>
<reference evidence="10 11" key="1">
    <citation type="journal article" date="2017" name="Int. J. Syst. Evol. Microbiol.">
        <title>Achromobacter aloeverae sp. nov., isolated from the root of Aloe vera (L.) Burm.f.</title>
        <authorList>
            <person name="Kuncharoen N."/>
            <person name="Muramatsu Y."/>
            <person name="Shibata C."/>
            <person name="Kamakura Y."/>
            <person name="Nakagawa Y."/>
            <person name="Tanasupawat S."/>
        </authorList>
    </citation>
    <scope>NUCLEOTIDE SEQUENCE [LARGE SCALE GENOMIC DNA]</scope>
    <source>
        <strain evidence="10 11">AVA-1</strain>
    </source>
</reference>
<accession>A0A4Q1HMZ0</accession>
<dbReference type="EMBL" id="PYAL01000002">
    <property type="protein sequence ID" value="RXN91676.1"/>
    <property type="molecule type" value="Genomic_DNA"/>
</dbReference>
<dbReference type="GO" id="GO:0005737">
    <property type="term" value="C:cytoplasm"/>
    <property type="evidence" value="ECO:0007669"/>
    <property type="project" value="UniProtKB-SubCell"/>
</dbReference>
<evidence type="ECO:0000259" key="9">
    <source>
        <dbReference type="Pfam" id="PF14748"/>
    </source>
</evidence>
<comment type="subcellular location">
    <subcellularLocation>
        <location evidence="4">Cytoplasm</location>
    </subcellularLocation>
</comment>
<keyword evidence="4" id="KW-0963">Cytoplasm</keyword>
<dbReference type="PROSITE" id="PS00521">
    <property type="entry name" value="P5CR"/>
    <property type="match status" value="1"/>
</dbReference>
<organism evidence="10 11">
    <name type="scientific">Achromobacter aloeverae</name>
    <dbReference type="NCBI Taxonomy" id="1750518"/>
    <lineage>
        <taxon>Bacteria</taxon>
        <taxon>Pseudomonadati</taxon>
        <taxon>Pseudomonadota</taxon>
        <taxon>Betaproteobacteria</taxon>
        <taxon>Burkholderiales</taxon>
        <taxon>Alcaligenaceae</taxon>
        <taxon>Achromobacter</taxon>
    </lineage>
</organism>
<dbReference type="PANTHER" id="PTHR11645">
    <property type="entry name" value="PYRROLINE-5-CARBOXYLATE REDUCTASE"/>
    <property type="match status" value="1"/>
</dbReference>
<dbReference type="AlphaFoldDB" id="A0A4Q1HMZ0"/>
<feature type="domain" description="Pyrroline-5-carboxylate reductase dimerisation" evidence="9">
    <location>
        <begin position="157"/>
        <end position="262"/>
    </location>
</feature>
<dbReference type="PIRSF" id="PIRSF000193">
    <property type="entry name" value="Pyrrol-5-carb_rd"/>
    <property type="match status" value="1"/>
</dbReference>
<dbReference type="PANTHER" id="PTHR11645:SF0">
    <property type="entry name" value="PYRROLINE-5-CARBOXYLATE REDUCTASE 3"/>
    <property type="match status" value="1"/>
</dbReference>
<dbReference type="InterPro" id="IPR008927">
    <property type="entry name" value="6-PGluconate_DH-like_C_sf"/>
</dbReference>
<dbReference type="GO" id="GO:0055129">
    <property type="term" value="P:L-proline biosynthetic process"/>
    <property type="evidence" value="ECO:0007669"/>
    <property type="project" value="UniProtKB-UniRule"/>
</dbReference>
<keyword evidence="4 7" id="KW-0641">Proline biosynthesis</keyword>
<evidence type="ECO:0000256" key="3">
    <source>
        <dbReference type="ARBA" id="ARBA00023002"/>
    </source>
</evidence>
<evidence type="ECO:0000259" key="8">
    <source>
        <dbReference type="Pfam" id="PF03807"/>
    </source>
</evidence>
<comment type="pathway">
    <text evidence="4 7">Amino-acid biosynthesis; L-proline biosynthesis; L-proline from L-glutamate 5-semialdehyde: step 1/1.</text>
</comment>
<dbReference type="EC" id="1.5.1.2" evidence="4 5"/>
<dbReference type="Gene3D" id="3.40.50.720">
    <property type="entry name" value="NAD(P)-binding Rossmann-like Domain"/>
    <property type="match status" value="1"/>
</dbReference>
<gene>
    <name evidence="4" type="primary">proC</name>
    <name evidence="10" type="ORF">C7R54_08765</name>
</gene>
<dbReference type="Pfam" id="PF03807">
    <property type="entry name" value="F420_oxidored"/>
    <property type="match status" value="1"/>
</dbReference>
<comment type="function">
    <text evidence="4">Catalyzes the reduction of 1-pyrroline-5-carboxylate (PCA) to L-proline.</text>
</comment>
<comment type="caution">
    <text evidence="10">The sequence shown here is derived from an EMBL/GenBank/DDBJ whole genome shotgun (WGS) entry which is preliminary data.</text>
</comment>
<dbReference type="FunFam" id="1.10.3730.10:FF:000001">
    <property type="entry name" value="Pyrroline-5-carboxylate reductase"/>
    <property type="match status" value="1"/>
</dbReference>
<comment type="catalytic activity">
    <reaction evidence="4 7">
        <text>L-proline + NADP(+) = (S)-1-pyrroline-5-carboxylate + NADPH + 2 H(+)</text>
        <dbReference type="Rhea" id="RHEA:14109"/>
        <dbReference type="ChEBI" id="CHEBI:15378"/>
        <dbReference type="ChEBI" id="CHEBI:17388"/>
        <dbReference type="ChEBI" id="CHEBI:57783"/>
        <dbReference type="ChEBI" id="CHEBI:58349"/>
        <dbReference type="ChEBI" id="CHEBI:60039"/>
        <dbReference type="EC" id="1.5.1.2"/>
    </reaction>
</comment>
<name>A0A4Q1HMZ0_9BURK</name>